<keyword evidence="8 10" id="KW-0564">Palmitate</keyword>
<organism evidence="12 13">
    <name type="scientific">Domibacillus aminovorans</name>
    <dbReference type="NCBI Taxonomy" id="29332"/>
    <lineage>
        <taxon>Bacteria</taxon>
        <taxon>Bacillati</taxon>
        <taxon>Bacillota</taxon>
        <taxon>Bacilli</taxon>
        <taxon>Bacillales</taxon>
        <taxon>Bacillaceae</taxon>
        <taxon>Domibacillus</taxon>
    </lineage>
</organism>
<dbReference type="PROSITE" id="PS51257">
    <property type="entry name" value="PROKAR_LIPOPROTEIN"/>
    <property type="match status" value="1"/>
</dbReference>
<sequence length="319" mass="35572">MKMKSVLFPLIISTALLLGACGTENGRTVSGNAESSTGLSGSVRIDGSSTVFPIMEAVSEDYTMVQPEVDAPVFVSGTGGGFEKFINGETDISNASRPLTEEEIQRLEENQIEYTEFEIAYDGLSVVVNKENDFVDQLTVDQLQKLWLDSEDVQTWADVREGWPEESIAFYSPGSDSGTYDYFDEAVLEKKKIRGDATMSEDDNVLVEGVMSDKNAIGYFGFAYYVKNKDNLKVVPVVNGKGKAVTPNHETIMTGEYEPLSRPMYFYVRNDSLQENPQVYDYVEFALTNMGTLSEEVGYVSLKKEEYEEALTKLKEFVK</sequence>
<dbReference type="Proteomes" id="UP000076935">
    <property type="component" value="Unassembled WGS sequence"/>
</dbReference>
<feature type="domain" description="PBP" evidence="11">
    <location>
        <begin position="33"/>
        <end position="288"/>
    </location>
</feature>
<feature type="chain" id="PRO_5039752108" description="Phosphate-binding protein" evidence="10">
    <location>
        <begin position="20"/>
        <end position="319"/>
    </location>
</feature>
<dbReference type="FunFam" id="3.40.190.10:FF:000055">
    <property type="entry name" value="Phosphate ABC transporter, phosphate-binding protein"/>
    <property type="match status" value="1"/>
</dbReference>
<dbReference type="EMBL" id="LQWY01000029">
    <property type="protein sequence ID" value="OAH60908.1"/>
    <property type="molecule type" value="Genomic_DNA"/>
</dbReference>
<evidence type="ECO:0000256" key="4">
    <source>
        <dbReference type="ARBA" id="ARBA00011529"/>
    </source>
</evidence>
<dbReference type="Pfam" id="PF12849">
    <property type="entry name" value="PBP_like_2"/>
    <property type="match status" value="1"/>
</dbReference>
<comment type="function">
    <text evidence="10">Involved in the system for phosphate transport across the cytoplasmic membrane.</text>
</comment>
<keyword evidence="10" id="KW-0472">Membrane</keyword>
<evidence type="ECO:0000256" key="5">
    <source>
        <dbReference type="ARBA" id="ARBA00022448"/>
    </source>
</evidence>
<keyword evidence="13" id="KW-1185">Reference proteome</keyword>
<dbReference type="InterPro" id="IPR024370">
    <property type="entry name" value="PBP_domain"/>
</dbReference>
<evidence type="ECO:0000313" key="12">
    <source>
        <dbReference type="EMBL" id="OAH60908.1"/>
    </source>
</evidence>
<comment type="function">
    <text evidence="1">Part of the ABC transporter complex PstSACB involved in phosphate import.</text>
</comment>
<dbReference type="NCBIfam" id="TIGR02136">
    <property type="entry name" value="ptsS_2"/>
    <property type="match status" value="1"/>
</dbReference>
<keyword evidence="9 10" id="KW-0449">Lipoprotein</keyword>
<evidence type="ECO:0000256" key="1">
    <source>
        <dbReference type="ARBA" id="ARBA00002841"/>
    </source>
</evidence>
<proteinExistence type="inferred from homology"/>
<dbReference type="RefSeq" id="WP_063965762.1">
    <property type="nucleotide sequence ID" value="NZ_JBCNAN010000072.1"/>
</dbReference>
<evidence type="ECO:0000256" key="8">
    <source>
        <dbReference type="ARBA" id="ARBA00023139"/>
    </source>
</evidence>
<keyword evidence="10" id="KW-1003">Cell membrane</keyword>
<dbReference type="Gene3D" id="3.40.190.10">
    <property type="entry name" value="Periplasmic binding protein-like II"/>
    <property type="match status" value="2"/>
</dbReference>
<dbReference type="InterPro" id="IPR011862">
    <property type="entry name" value="Phos-bd"/>
</dbReference>
<keyword evidence="5 10" id="KW-0813">Transport</keyword>
<dbReference type="GO" id="GO:0006817">
    <property type="term" value="P:phosphate ion transport"/>
    <property type="evidence" value="ECO:0007669"/>
    <property type="project" value="UniProtKB-UniRule"/>
</dbReference>
<dbReference type="PANTHER" id="PTHR30570:SF1">
    <property type="entry name" value="PHOSPHATE-BINDING PROTEIN PSTS"/>
    <property type="match status" value="1"/>
</dbReference>
<evidence type="ECO:0000256" key="7">
    <source>
        <dbReference type="ARBA" id="ARBA00022729"/>
    </source>
</evidence>
<dbReference type="GO" id="GO:0005886">
    <property type="term" value="C:plasma membrane"/>
    <property type="evidence" value="ECO:0007669"/>
    <property type="project" value="UniProtKB-SubCell"/>
</dbReference>
<keyword evidence="7 10" id="KW-0732">Signal</keyword>
<evidence type="ECO:0000256" key="3">
    <source>
        <dbReference type="ARBA" id="ARBA00008725"/>
    </source>
</evidence>
<evidence type="ECO:0000256" key="10">
    <source>
        <dbReference type="RuleBase" id="RU367119"/>
    </source>
</evidence>
<evidence type="ECO:0000256" key="2">
    <source>
        <dbReference type="ARBA" id="ARBA00004193"/>
    </source>
</evidence>
<dbReference type="InterPro" id="IPR050811">
    <property type="entry name" value="Phosphate_ABC_transporter"/>
</dbReference>
<dbReference type="GO" id="GO:0042301">
    <property type="term" value="F:phosphate ion binding"/>
    <property type="evidence" value="ECO:0007669"/>
    <property type="project" value="UniProtKB-UniRule"/>
</dbReference>
<evidence type="ECO:0000256" key="9">
    <source>
        <dbReference type="ARBA" id="ARBA00023288"/>
    </source>
</evidence>
<comment type="similarity">
    <text evidence="3 10">Belongs to the PstS family.</text>
</comment>
<dbReference type="PANTHER" id="PTHR30570">
    <property type="entry name" value="PERIPLASMIC PHOSPHATE BINDING COMPONENT OF PHOSPHATE ABC TRANSPORTER"/>
    <property type="match status" value="1"/>
</dbReference>
<gene>
    <name evidence="12" type="ORF">AWH49_14775</name>
</gene>
<reference evidence="12 13" key="1">
    <citation type="submission" date="2016-01" db="EMBL/GenBank/DDBJ databases">
        <title>Investigation of taxonomic status of Bacillus aminovorans.</title>
        <authorList>
            <person name="Verma A."/>
            <person name="Pal Y."/>
            <person name="Krishnamurthi S."/>
        </authorList>
    </citation>
    <scope>NUCLEOTIDE SEQUENCE [LARGE SCALE GENOMIC DNA]</scope>
    <source>
        <strain evidence="12 13">DSM 1314</strain>
    </source>
</reference>
<feature type="signal peptide" evidence="10">
    <location>
        <begin position="1"/>
        <end position="19"/>
    </location>
</feature>
<comment type="subcellular location">
    <subcellularLocation>
        <location evidence="2 10">Cell membrane</location>
        <topology evidence="2 10">Lipid-anchor</topology>
    </subcellularLocation>
</comment>
<accession>A0A177L5F2</accession>
<evidence type="ECO:0000256" key="6">
    <source>
        <dbReference type="ARBA" id="ARBA00022592"/>
    </source>
</evidence>
<evidence type="ECO:0000259" key="11">
    <source>
        <dbReference type="Pfam" id="PF12849"/>
    </source>
</evidence>
<dbReference type="SUPFAM" id="SSF53850">
    <property type="entry name" value="Periplasmic binding protein-like II"/>
    <property type="match status" value="1"/>
</dbReference>
<dbReference type="CDD" id="cd13654">
    <property type="entry name" value="PBP2_phosphate_like_2"/>
    <property type="match status" value="1"/>
</dbReference>
<dbReference type="AlphaFoldDB" id="A0A177L5F2"/>
<keyword evidence="6 10" id="KW-0592">Phosphate transport</keyword>
<comment type="subunit">
    <text evidence="4 10">The complex is composed of two ATP-binding proteins (PstB), two transmembrane proteins (PstC and PstA) and a solute-binding protein (PstS).</text>
</comment>
<evidence type="ECO:0000313" key="13">
    <source>
        <dbReference type="Proteomes" id="UP000076935"/>
    </source>
</evidence>
<name>A0A177L5F2_9BACI</name>
<protein>
    <recommendedName>
        <fullName evidence="10">Phosphate-binding protein</fullName>
    </recommendedName>
</protein>
<comment type="caution">
    <text evidence="12">The sequence shown here is derived from an EMBL/GenBank/DDBJ whole genome shotgun (WGS) entry which is preliminary data.</text>
</comment>